<feature type="domain" description="HTH araC/xylS-type" evidence="3">
    <location>
        <begin position="1"/>
        <end position="56"/>
    </location>
</feature>
<protein>
    <recommendedName>
        <fullName evidence="3">HTH araC/xylS-type domain-containing protein</fullName>
    </recommendedName>
</protein>
<keyword evidence="5" id="KW-1185">Reference proteome</keyword>
<evidence type="ECO:0000256" key="1">
    <source>
        <dbReference type="ARBA" id="ARBA00023015"/>
    </source>
</evidence>
<dbReference type="Proteomes" id="UP000193933">
    <property type="component" value="Unassembled WGS sequence"/>
</dbReference>
<comment type="caution">
    <text evidence="4">The sequence shown here is derived from an EMBL/GenBank/DDBJ whole genome shotgun (WGS) entry which is preliminary data.</text>
</comment>
<dbReference type="PROSITE" id="PS01124">
    <property type="entry name" value="HTH_ARAC_FAMILY_2"/>
    <property type="match status" value="1"/>
</dbReference>
<accession>A0A1X1C1A9</accession>
<reference evidence="4 5" key="1">
    <citation type="journal article" date="2017" name="Antonie Van Leeuwenhoek">
        <title>Phylogenomic resolution of the bacterial genus Pantoea and its relationship with Erwinia and Tatumella.</title>
        <authorList>
            <person name="Palmer M."/>
            <person name="Steenkamp E.T."/>
            <person name="Coetzee M.P."/>
            <person name="Chan W.Y."/>
            <person name="van Zyl E."/>
            <person name="De Maayer P."/>
            <person name="Coutinho T.A."/>
            <person name="Blom J."/>
            <person name="Smits T.H."/>
            <person name="Duffy B."/>
            <person name="Venter S.N."/>
        </authorList>
    </citation>
    <scope>NUCLEOTIDE SEQUENCE [LARGE SCALE GENOMIC DNA]</scope>
    <source>
        <strain evidence="4 5">LMG 24534</strain>
    </source>
</reference>
<dbReference type="GO" id="GO:0043565">
    <property type="term" value="F:sequence-specific DNA binding"/>
    <property type="evidence" value="ECO:0007669"/>
    <property type="project" value="InterPro"/>
</dbReference>
<dbReference type="Gene3D" id="1.10.10.60">
    <property type="entry name" value="Homeodomain-like"/>
    <property type="match status" value="1"/>
</dbReference>
<keyword evidence="1" id="KW-0805">Transcription regulation</keyword>
<evidence type="ECO:0000313" key="4">
    <source>
        <dbReference type="EMBL" id="ORM55316.1"/>
    </source>
</evidence>
<name>A0A1X1C1A9_9GAMM</name>
<dbReference type="EMBL" id="MLFN01000004">
    <property type="protein sequence ID" value="ORM55316.1"/>
    <property type="molecule type" value="Genomic_DNA"/>
</dbReference>
<dbReference type="InterPro" id="IPR009057">
    <property type="entry name" value="Homeodomain-like_sf"/>
</dbReference>
<dbReference type="RefSeq" id="WP_094119559.1">
    <property type="nucleotide sequence ID" value="NZ_MLFN01000004.1"/>
</dbReference>
<dbReference type="GO" id="GO:0003700">
    <property type="term" value="F:DNA-binding transcription factor activity"/>
    <property type="evidence" value="ECO:0007669"/>
    <property type="project" value="InterPro"/>
</dbReference>
<dbReference type="InterPro" id="IPR018060">
    <property type="entry name" value="HTH_AraC"/>
</dbReference>
<keyword evidence="2" id="KW-0804">Transcription</keyword>
<dbReference type="AlphaFoldDB" id="A0A1X1C1A9"/>
<dbReference type="OrthoDB" id="9803764at2"/>
<evidence type="ECO:0000259" key="3">
    <source>
        <dbReference type="PROSITE" id="PS01124"/>
    </source>
</evidence>
<sequence length="60" mass="6838">MASGRRERIAKARQLMEQGVDNGKPRADRCGFASSDVMRRTFVRVTGLTPTLYRRLVRQA</sequence>
<proteinExistence type="predicted"/>
<evidence type="ECO:0000256" key="2">
    <source>
        <dbReference type="ARBA" id="ARBA00023163"/>
    </source>
</evidence>
<dbReference type="SUPFAM" id="SSF46689">
    <property type="entry name" value="Homeodomain-like"/>
    <property type="match status" value="1"/>
</dbReference>
<evidence type="ECO:0000313" key="5">
    <source>
        <dbReference type="Proteomes" id="UP000193933"/>
    </source>
</evidence>
<organism evidence="4 5">
    <name type="scientific">Pantoea conspicua</name>
    <dbReference type="NCBI Taxonomy" id="472705"/>
    <lineage>
        <taxon>Bacteria</taxon>
        <taxon>Pseudomonadati</taxon>
        <taxon>Pseudomonadota</taxon>
        <taxon>Gammaproteobacteria</taxon>
        <taxon>Enterobacterales</taxon>
        <taxon>Erwiniaceae</taxon>
        <taxon>Pantoea</taxon>
    </lineage>
</organism>
<gene>
    <name evidence="4" type="ORF">HA41_03095</name>
</gene>